<accession>A0ABW6BGG8</accession>
<reference evidence="6" key="1">
    <citation type="journal article" date="2019" name="Int. J. Syst. Evol. Microbiol.">
        <title>The Global Catalogue of Microorganisms (GCM) 10K type strain sequencing project: providing services to taxonomists for standard genome sequencing and annotation.</title>
        <authorList>
            <consortium name="The Broad Institute Genomics Platform"/>
            <consortium name="The Broad Institute Genome Sequencing Center for Infectious Disease"/>
            <person name="Wu L."/>
            <person name="Ma J."/>
        </authorList>
    </citation>
    <scope>NUCLEOTIDE SEQUENCE [LARGE SCALE GENOMIC DNA]</scope>
    <source>
        <strain evidence="6">KCTC 22814</strain>
    </source>
</reference>
<dbReference type="Pfam" id="PF12833">
    <property type="entry name" value="HTH_18"/>
    <property type="match status" value="1"/>
</dbReference>
<keyword evidence="1" id="KW-0805">Transcription regulation</keyword>
<name>A0ABW6BGG8_9SPHI</name>
<dbReference type="EMBL" id="JBHUPB010000009">
    <property type="protein sequence ID" value="MFD2968511.1"/>
    <property type="molecule type" value="Genomic_DNA"/>
</dbReference>
<evidence type="ECO:0000313" key="5">
    <source>
        <dbReference type="EMBL" id="MFD2968511.1"/>
    </source>
</evidence>
<evidence type="ECO:0000259" key="4">
    <source>
        <dbReference type="PROSITE" id="PS01124"/>
    </source>
</evidence>
<comment type="caution">
    <text evidence="5">The sequence shown here is derived from an EMBL/GenBank/DDBJ whole genome shotgun (WGS) entry which is preliminary data.</text>
</comment>
<dbReference type="InterPro" id="IPR014710">
    <property type="entry name" value="RmlC-like_jellyroll"/>
</dbReference>
<dbReference type="SUPFAM" id="SSF46689">
    <property type="entry name" value="Homeodomain-like"/>
    <property type="match status" value="2"/>
</dbReference>
<evidence type="ECO:0000313" key="6">
    <source>
        <dbReference type="Proteomes" id="UP001597525"/>
    </source>
</evidence>
<gene>
    <name evidence="5" type="ORF">ACFS7Y_14015</name>
</gene>
<protein>
    <submittedName>
        <fullName evidence="5">AraC family transcriptional regulator</fullName>
    </submittedName>
</protein>
<dbReference type="Gene3D" id="2.60.120.10">
    <property type="entry name" value="Jelly Rolls"/>
    <property type="match status" value="1"/>
</dbReference>
<dbReference type="InterPro" id="IPR018062">
    <property type="entry name" value="HTH_AraC-typ_CS"/>
</dbReference>
<dbReference type="SMART" id="SM00342">
    <property type="entry name" value="HTH_ARAC"/>
    <property type="match status" value="1"/>
</dbReference>
<evidence type="ECO:0000256" key="1">
    <source>
        <dbReference type="ARBA" id="ARBA00023015"/>
    </source>
</evidence>
<dbReference type="Proteomes" id="UP001597525">
    <property type="component" value="Unassembled WGS sequence"/>
</dbReference>
<dbReference type="InterPro" id="IPR009057">
    <property type="entry name" value="Homeodomain-like_sf"/>
</dbReference>
<feature type="domain" description="HTH araC/xylS-type" evidence="4">
    <location>
        <begin position="186"/>
        <end position="284"/>
    </location>
</feature>
<evidence type="ECO:0000256" key="3">
    <source>
        <dbReference type="ARBA" id="ARBA00023163"/>
    </source>
</evidence>
<keyword evidence="6" id="KW-1185">Reference proteome</keyword>
<sequence>MYIQRLNHSGSQAGTLSVRHDYMPQNHNIWHYHEELEFIYIRKGNGTFFVGDCIQPFSDNFLVLIGPNTPHYWLFDEQYVRSEQPDRADIHVVHFRVDFCGADFLNLPESRLIKKIYKTAERAISLDIQHNFLPDFFDGLAQKTPLSKLSSLLDTLCAITELPRLTTLVSEEYTNPQQQEDYGRMNKIFEHIRLHYRGKIQLEEIAQLAGMTSNSFCRYFKQKTGKTLVQFVNEFRIGQACKMLSDTRASIKEICFDCGFQNFVSFHKTFKSITSTTPSSYRDAAHKPARTYF</sequence>
<dbReference type="InterPro" id="IPR018060">
    <property type="entry name" value="HTH_AraC"/>
</dbReference>
<dbReference type="RefSeq" id="WP_320185176.1">
    <property type="nucleotide sequence ID" value="NZ_CP138332.1"/>
</dbReference>
<dbReference type="PROSITE" id="PS01124">
    <property type="entry name" value="HTH_ARAC_FAMILY_2"/>
    <property type="match status" value="1"/>
</dbReference>
<evidence type="ECO:0000256" key="2">
    <source>
        <dbReference type="ARBA" id="ARBA00023125"/>
    </source>
</evidence>
<dbReference type="PROSITE" id="PS00041">
    <property type="entry name" value="HTH_ARAC_FAMILY_1"/>
    <property type="match status" value="1"/>
</dbReference>
<dbReference type="PANTHER" id="PTHR43280:SF27">
    <property type="entry name" value="TRANSCRIPTIONAL REGULATOR MTLR"/>
    <property type="match status" value="1"/>
</dbReference>
<dbReference type="InterPro" id="IPR013096">
    <property type="entry name" value="Cupin_2"/>
</dbReference>
<keyword evidence="3" id="KW-0804">Transcription</keyword>
<dbReference type="SUPFAM" id="SSF51182">
    <property type="entry name" value="RmlC-like cupins"/>
    <property type="match status" value="1"/>
</dbReference>
<dbReference type="PANTHER" id="PTHR43280">
    <property type="entry name" value="ARAC-FAMILY TRANSCRIPTIONAL REGULATOR"/>
    <property type="match status" value="1"/>
</dbReference>
<dbReference type="Gene3D" id="1.10.10.60">
    <property type="entry name" value="Homeodomain-like"/>
    <property type="match status" value="2"/>
</dbReference>
<dbReference type="InterPro" id="IPR011051">
    <property type="entry name" value="RmlC_Cupin_sf"/>
</dbReference>
<proteinExistence type="predicted"/>
<organism evidence="5 6">
    <name type="scientific">Sphingobacterium bambusae</name>
    <dbReference type="NCBI Taxonomy" id="662858"/>
    <lineage>
        <taxon>Bacteria</taxon>
        <taxon>Pseudomonadati</taxon>
        <taxon>Bacteroidota</taxon>
        <taxon>Sphingobacteriia</taxon>
        <taxon>Sphingobacteriales</taxon>
        <taxon>Sphingobacteriaceae</taxon>
        <taxon>Sphingobacterium</taxon>
    </lineage>
</organism>
<dbReference type="Pfam" id="PF07883">
    <property type="entry name" value="Cupin_2"/>
    <property type="match status" value="1"/>
</dbReference>
<keyword evidence="2" id="KW-0238">DNA-binding</keyword>